<reference evidence="1" key="1">
    <citation type="submission" date="2014-11" db="EMBL/GenBank/DDBJ databases">
        <authorList>
            <person name="Amaro Gonzalez C."/>
        </authorList>
    </citation>
    <scope>NUCLEOTIDE SEQUENCE</scope>
</reference>
<accession>A0A0E9PWV8</accession>
<name>A0A0E9PWV8_ANGAN</name>
<proteinExistence type="predicted"/>
<protein>
    <submittedName>
        <fullName evidence="1">Uncharacterized protein</fullName>
    </submittedName>
</protein>
<evidence type="ECO:0000313" key="1">
    <source>
        <dbReference type="EMBL" id="JAH09111.1"/>
    </source>
</evidence>
<dbReference type="EMBL" id="GBXM01099466">
    <property type="protein sequence ID" value="JAH09111.1"/>
    <property type="molecule type" value="Transcribed_RNA"/>
</dbReference>
<dbReference type="AlphaFoldDB" id="A0A0E9PWV8"/>
<sequence length="27" mass="2997">MTLDTEFDSVASKGCSEEFMGITFCTF</sequence>
<reference evidence="1" key="2">
    <citation type="journal article" date="2015" name="Fish Shellfish Immunol.">
        <title>Early steps in the European eel (Anguilla anguilla)-Vibrio vulnificus interaction in the gills: Role of the RtxA13 toxin.</title>
        <authorList>
            <person name="Callol A."/>
            <person name="Pajuelo D."/>
            <person name="Ebbesson L."/>
            <person name="Teles M."/>
            <person name="MacKenzie S."/>
            <person name="Amaro C."/>
        </authorList>
    </citation>
    <scope>NUCLEOTIDE SEQUENCE</scope>
</reference>
<organism evidence="1">
    <name type="scientific">Anguilla anguilla</name>
    <name type="common">European freshwater eel</name>
    <name type="synonym">Muraena anguilla</name>
    <dbReference type="NCBI Taxonomy" id="7936"/>
    <lineage>
        <taxon>Eukaryota</taxon>
        <taxon>Metazoa</taxon>
        <taxon>Chordata</taxon>
        <taxon>Craniata</taxon>
        <taxon>Vertebrata</taxon>
        <taxon>Euteleostomi</taxon>
        <taxon>Actinopterygii</taxon>
        <taxon>Neopterygii</taxon>
        <taxon>Teleostei</taxon>
        <taxon>Anguilliformes</taxon>
        <taxon>Anguillidae</taxon>
        <taxon>Anguilla</taxon>
    </lineage>
</organism>